<evidence type="ECO:0000313" key="5">
    <source>
        <dbReference type="EMBL" id="BBX45938.1"/>
    </source>
</evidence>
<dbReference type="GO" id="GO:0008270">
    <property type="term" value="F:zinc ion binding"/>
    <property type="evidence" value="ECO:0007669"/>
    <property type="project" value="UniProtKB-UniRule"/>
</dbReference>
<dbReference type="AlphaFoldDB" id="A0A7I7KWQ7"/>
<dbReference type="PANTHER" id="PTHR12993">
    <property type="entry name" value="N-ACETYLGLUCOSAMINYL-PHOSPHATIDYLINOSITOL DE-N-ACETYLASE-RELATED"/>
    <property type="match status" value="1"/>
</dbReference>
<accession>A0A7I7KWQ7</accession>
<comment type="catalytic activity">
    <reaction evidence="4">
        <text>1D-myo-inositol 2-acetamido-2-deoxy-alpha-D-glucopyranoside + H2O = 1D-myo-inositol 2-amino-2-deoxy-alpha-D-glucopyranoside + acetate</text>
        <dbReference type="Rhea" id="RHEA:26180"/>
        <dbReference type="ChEBI" id="CHEBI:15377"/>
        <dbReference type="ChEBI" id="CHEBI:30089"/>
        <dbReference type="ChEBI" id="CHEBI:52442"/>
        <dbReference type="ChEBI" id="CHEBI:58886"/>
        <dbReference type="EC" id="3.5.1.103"/>
    </reaction>
</comment>
<sequence length="302" mass="32345">MQETPRLLFVHAHPDDETITNGVTIAHYVARGAQVQVVTCTLGEEGEVIGDQWAQLAVDHADQLGGYRIGELTAALRALGVDGPTYLGGPGRWRDSGMVGSEPRTRQRFVDADTAEAVGALVDIIRTLRPHVVVTYDPNGGYGHPDHIQTHVVTTAAVAAAGSTDDYPGEPWQVPKFYWTVIARSAFEAGWEALDPGDLRPEWIVPPSDGDFGELGFPDDEIDAVIDDHRSLPAKVNALSAHATQLTLGPTGRALALSNNLALPVVAQEHYILTAGVAGDRDERGWETDLLAGLDLDGPTAR</sequence>
<comment type="function">
    <text evidence="4">Catalyzes the deacetylation of 1D-myo-inositol 2-acetamido-2-deoxy-alpha-D-glucopyranoside (GlcNAc-Ins) in the mycothiol biosynthesis pathway.</text>
</comment>
<dbReference type="KEGG" id="mcoo:MCOO_19530"/>
<dbReference type="EMBL" id="AP022569">
    <property type="protein sequence ID" value="BBX45938.1"/>
    <property type="molecule type" value="Genomic_DNA"/>
</dbReference>
<protein>
    <recommendedName>
        <fullName evidence="4">1D-myo-inositol 2-acetamido-2-deoxy-alpha-D-glucopyranoside deacetylase</fullName>
        <shortName evidence="4">GlcNAc-Ins deacetylase</shortName>
        <ecNumber evidence="4">3.5.1.103</ecNumber>
    </recommendedName>
    <alternativeName>
        <fullName evidence="4">N-acetyl-1-D-myo-inositol-2-amino-2-deoxy-alpha-D-glucopyranoside deacetylase</fullName>
    </alternativeName>
</protein>
<dbReference type="HAMAP" id="MF_01696">
    <property type="entry name" value="MshB"/>
    <property type="match status" value="1"/>
</dbReference>
<organism evidence="5 6">
    <name type="scientific">Mycobacterium cookii</name>
    <dbReference type="NCBI Taxonomy" id="1775"/>
    <lineage>
        <taxon>Bacteria</taxon>
        <taxon>Bacillati</taxon>
        <taxon>Actinomycetota</taxon>
        <taxon>Actinomycetes</taxon>
        <taxon>Mycobacteriales</taxon>
        <taxon>Mycobacteriaceae</taxon>
        <taxon>Mycobacterium</taxon>
    </lineage>
</organism>
<dbReference type="Gene3D" id="3.40.50.10320">
    <property type="entry name" value="LmbE-like"/>
    <property type="match status" value="1"/>
</dbReference>
<dbReference type="SUPFAM" id="SSF102588">
    <property type="entry name" value="LmbE-like"/>
    <property type="match status" value="1"/>
</dbReference>
<dbReference type="InterPro" id="IPR024078">
    <property type="entry name" value="LmbE-like_dom_sf"/>
</dbReference>
<dbReference type="GO" id="GO:0010125">
    <property type="term" value="P:mycothiol biosynthetic process"/>
    <property type="evidence" value="ECO:0007669"/>
    <property type="project" value="UniProtKB-UniRule"/>
</dbReference>
<evidence type="ECO:0000256" key="4">
    <source>
        <dbReference type="HAMAP-Rule" id="MF_01696"/>
    </source>
</evidence>
<proteinExistence type="inferred from homology"/>
<evidence type="ECO:0000256" key="3">
    <source>
        <dbReference type="ARBA" id="ARBA00022833"/>
    </source>
</evidence>
<name>A0A7I7KWQ7_9MYCO</name>
<keyword evidence="1 4" id="KW-0479">Metal-binding</keyword>
<dbReference type="GO" id="GO:0035595">
    <property type="term" value="F:N-acetylglucosaminylinositol deacetylase activity"/>
    <property type="evidence" value="ECO:0007669"/>
    <property type="project" value="UniProtKB-EC"/>
</dbReference>
<dbReference type="Pfam" id="PF02585">
    <property type="entry name" value="PIG-L"/>
    <property type="match status" value="1"/>
</dbReference>
<feature type="binding site" evidence="4">
    <location>
        <position position="147"/>
    </location>
    <ligand>
        <name>Zn(2+)</name>
        <dbReference type="ChEBI" id="CHEBI:29105"/>
    </ligand>
</feature>
<dbReference type="InterPro" id="IPR003737">
    <property type="entry name" value="GlcNAc_PI_deacetylase-related"/>
</dbReference>
<dbReference type="InterPro" id="IPR017810">
    <property type="entry name" value="Mycothiol_biosynthesis_MshB"/>
</dbReference>
<comment type="cofactor">
    <cofactor evidence="4">
        <name>Zn(2+)</name>
        <dbReference type="ChEBI" id="CHEBI:29105"/>
    </cofactor>
    <text evidence="4">Binds 1 zinc ion per subunit.</text>
</comment>
<evidence type="ECO:0000313" key="6">
    <source>
        <dbReference type="Proteomes" id="UP000465866"/>
    </source>
</evidence>
<dbReference type="RefSeq" id="WP_163776163.1">
    <property type="nucleotide sequence ID" value="NZ_AP022569.1"/>
</dbReference>
<evidence type="ECO:0000256" key="1">
    <source>
        <dbReference type="ARBA" id="ARBA00022723"/>
    </source>
</evidence>
<dbReference type="NCBIfam" id="TIGR03445">
    <property type="entry name" value="mycothiol_MshB"/>
    <property type="match status" value="1"/>
</dbReference>
<dbReference type="PANTHER" id="PTHR12993:SF26">
    <property type="entry name" value="1D-MYO-INOSITOL 2-ACETAMIDO-2-DEOXY-ALPHA-D-GLUCOPYRANOSIDE DEACETYLASE"/>
    <property type="match status" value="1"/>
</dbReference>
<comment type="similarity">
    <text evidence="4">Belongs to the MshB deacetylase family.</text>
</comment>
<keyword evidence="3 4" id="KW-0862">Zinc</keyword>
<dbReference type="EC" id="3.5.1.103" evidence="4"/>
<gene>
    <name evidence="4 5" type="primary">mshB</name>
    <name evidence="5" type="ORF">MCOO_19530</name>
</gene>
<evidence type="ECO:0000256" key="2">
    <source>
        <dbReference type="ARBA" id="ARBA00022801"/>
    </source>
</evidence>
<feature type="binding site" evidence="4">
    <location>
        <position position="13"/>
    </location>
    <ligand>
        <name>Zn(2+)</name>
        <dbReference type="ChEBI" id="CHEBI:29105"/>
    </ligand>
</feature>
<dbReference type="Proteomes" id="UP000465866">
    <property type="component" value="Chromosome"/>
</dbReference>
<keyword evidence="2 4" id="KW-0378">Hydrolase</keyword>
<reference evidence="5 6" key="1">
    <citation type="journal article" date="2019" name="Emerg. Microbes Infect.">
        <title>Comprehensive subspecies identification of 175 nontuberculous mycobacteria species based on 7547 genomic profiles.</title>
        <authorList>
            <person name="Matsumoto Y."/>
            <person name="Kinjo T."/>
            <person name="Motooka D."/>
            <person name="Nabeya D."/>
            <person name="Jung N."/>
            <person name="Uechi K."/>
            <person name="Horii T."/>
            <person name="Iida T."/>
            <person name="Fujita J."/>
            <person name="Nakamura S."/>
        </authorList>
    </citation>
    <scope>NUCLEOTIDE SEQUENCE [LARGE SCALE GENOMIC DNA]</scope>
    <source>
        <strain evidence="5 6">JCM 12404</strain>
    </source>
</reference>
<feature type="binding site" evidence="4">
    <location>
        <position position="16"/>
    </location>
    <ligand>
        <name>Zn(2+)</name>
        <dbReference type="ChEBI" id="CHEBI:29105"/>
    </ligand>
</feature>
<keyword evidence="6" id="KW-1185">Reference proteome</keyword>